<sequence length="319" mass="36050">MESDDQSIKGMDLRNTVAEIWALNKLIFLKMMKTIAVNVKNTDTIDTLKTMVHEAEGLALNQQELFFAGAHLEGNKTLGYYNVPNNASIDLYVRDGITILIKTVKNSFPLNVKKWDTVSNIKAMIHDIEGIPPGQQTLIFSHKKLNEDQILASCGVHHNAVLHMLTRPSRTRHITVKLFRGPAINLEVQSWYTIAEVKLIVGLPQDRQFKLFYSDQELKDDKQLAHYKIQDNALLEFKPALMQIFVMSIEGKKSVTMIVDEYEKVSDLIVRAGEKLKLDPQHFGFAYMGRRLIGDSTLGENGIGHDSTLYLVRNKLAGA</sequence>
<dbReference type="InterPro" id="IPR050158">
    <property type="entry name" value="Ubiquitin_ubiquitin-like"/>
</dbReference>
<evidence type="ECO:0000256" key="1">
    <source>
        <dbReference type="ARBA" id="ARBA00022499"/>
    </source>
</evidence>
<dbReference type="Proteomes" id="UP001210211">
    <property type="component" value="Unassembled WGS sequence"/>
</dbReference>
<dbReference type="Pfam" id="PF00240">
    <property type="entry name" value="ubiquitin"/>
    <property type="match status" value="4"/>
</dbReference>
<accession>A0AAD6EMP4</accession>
<feature type="domain" description="Ubiquitin-like" evidence="2">
    <location>
        <begin position="27"/>
        <end position="94"/>
    </location>
</feature>
<dbReference type="InterPro" id="IPR029071">
    <property type="entry name" value="Ubiquitin-like_domsf"/>
</dbReference>
<gene>
    <name evidence="3" type="ORF">LUZ61_019272</name>
</gene>
<dbReference type="SUPFAM" id="SSF54236">
    <property type="entry name" value="Ubiquitin-like"/>
    <property type="match status" value="4"/>
</dbReference>
<evidence type="ECO:0000313" key="4">
    <source>
        <dbReference type="Proteomes" id="UP001210211"/>
    </source>
</evidence>
<organism evidence="3 4">
    <name type="scientific">Rhynchospora tenuis</name>
    <dbReference type="NCBI Taxonomy" id="198213"/>
    <lineage>
        <taxon>Eukaryota</taxon>
        <taxon>Viridiplantae</taxon>
        <taxon>Streptophyta</taxon>
        <taxon>Embryophyta</taxon>
        <taxon>Tracheophyta</taxon>
        <taxon>Spermatophyta</taxon>
        <taxon>Magnoliopsida</taxon>
        <taxon>Liliopsida</taxon>
        <taxon>Poales</taxon>
        <taxon>Cyperaceae</taxon>
        <taxon>Cyperoideae</taxon>
        <taxon>Rhynchosporeae</taxon>
        <taxon>Rhynchospora</taxon>
    </lineage>
</organism>
<feature type="domain" description="Ubiquitin-like" evidence="2">
    <location>
        <begin position="97"/>
        <end position="167"/>
    </location>
</feature>
<dbReference type="CDD" id="cd17039">
    <property type="entry name" value="Ubl_ubiquitin_like"/>
    <property type="match status" value="2"/>
</dbReference>
<evidence type="ECO:0000313" key="3">
    <source>
        <dbReference type="EMBL" id="KAJ3690108.1"/>
    </source>
</evidence>
<comment type="caution">
    <text evidence="3">The sequence shown here is derived from an EMBL/GenBank/DDBJ whole genome shotgun (WGS) entry which is preliminary data.</text>
</comment>
<dbReference type="SMART" id="SM00213">
    <property type="entry name" value="UBQ"/>
    <property type="match status" value="4"/>
</dbReference>
<feature type="domain" description="Ubiquitin-like" evidence="2">
    <location>
        <begin position="172"/>
        <end position="237"/>
    </location>
</feature>
<dbReference type="PRINTS" id="PR00348">
    <property type="entry name" value="UBIQUITIN"/>
</dbReference>
<feature type="domain" description="Ubiquitin-like" evidence="2">
    <location>
        <begin position="242"/>
        <end position="318"/>
    </location>
</feature>
<dbReference type="PROSITE" id="PS50053">
    <property type="entry name" value="UBIQUITIN_2"/>
    <property type="match status" value="4"/>
</dbReference>
<keyword evidence="1" id="KW-1017">Isopeptide bond</keyword>
<reference evidence="3 4" key="1">
    <citation type="journal article" date="2022" name="Cell">
        <title>Repeat-based holocentromeres influence genome architecture and karyotype evolution.</title>
        <authorList>
            <person name="Hofstatter P.G."/>
            <person name="Thangavel G."/>
            <person name="Lux T."/>
            <person name="Neumann P."/>
            <person name="Vondrak T."/>
            <person name="Novak P."/>
            <person name="Zhang M."/>
            <person name="Costa L."/>
            <person name="Castellani M."/>
            <person name="Scott A."/>
            <person name="Toegelov H."/>
            <person name="Fuchs J."/>
            <person name="Mata-Sucre Y."/>
            <person name="Dias Y."/>
            <person name="Vanzela A.L.L."/>
            <person name="Huettel B."/>
            <person name="Almeida C.C.S."/>
            <person name="Simkova H."/>
            <person name="Souza G."/>
            <person name="Pedrosa-Harand A."/>
            <person name="Macas J."/>
            <person name="Mayer K.F.X."/>
            <person name="Houben A."/>
            <person name="Marques A."/>
        </authorList>
    </citation>
    <scope>NUCLEOTIDE SEQUENCE [LARGE SCALE GENOMIC DNA]</scope>
    <source>
        <strain evidence="3">RhyTen1mFocal</strain>
    </source>
</reference>
<dbReference type="PANTHER" id="PTHR10666">
    <property type="entry name" value="UBIQUITIN"/>
    <property type="match status" value="1"/>
</dbReference>
<keyword evidence="4" id="KW-1185">Reference proteome</keyword>
<evidence type="ECO:0000259" key="2">
    <source>
        <dbReference type="PROSITE" id="PS50053"/>
    </source>
</evidence>
<dbReference type="InterPro" id="IPR019956">
    <property type="entry name" value="Ubiquitin_dom"/>
</dbReference>
<dbReference type="AlphaFoldDB" id="A0AAD6EMP4"/>
<dbReference type="InterPro" id="IPR000626">
    <property type="entry name" value="Ubiquitin-like_dom"/>
</dbReference>
<protein>
    <recommendedName>
        <fullName evidence="2">Ubiquitin-like domain-containing protein</fullName>
    </recommendedName>
</protein>
<dbReference type="GO" id="GO:0003729">
    <property type="term" value="F:mRNA binding"/>
    <property type="evidence" value="ECO:0007669"/>
    <property type="project" value="UniProtKB-ARBA"/>
</dbReference>
<name>A0AAD6EMP4_9POAL</name>
<dbReference type="EMBL" id="JAMRDG010000002">
    <property type="protein sequence ID" value="KAJ3690108.1"/>
    <property type="molecule type" value="Genomic_DNA"/>
</dbReference>
<dbReference type="Gene3D" id="3.10.20.90">
    <property type="entry name" value="Phosphatidylinositol 3-kinase Catalytic Subunit, Chain A, domain 1"/>
    <property type="match status" value="4"/>
</dbReference>
<proteinExistence type="predicted"/>